<keyword evidence="5 7" id="KW-1133">Transmembrane helix</keyword>
<keyword evidence="4 9" id="KW-0067">ATP-binding</keyword>
<comment type="subcellular location">
    <subcellularLocation>
        <location evidence="1">Cell membrane</location>
        <topology evidence="1">Multi-pass membrane protein</topology>
    </subcellularLocation>
</comment>
<evidence type="ECO:0000313" key="9">
    <source>
        <dbReference type="EMBL" id="SIQ04808.1"/>
    </source>
</evidence>
<dbReference type="SUPFAM" id="SSF52540">
    <property type="entry name" value="P-loop containing nucleoside triphosphate hydrolases"/>
    <property type="match status" value="1"/>
</dbReference>
<keyword evidence="2 7" id="KW-0812">Transmembrane</keyword>
<dbReference type="InterPro" id="IPR003593">
    <property type="entry name" value="AAA+_ATPase"/>
</dbReference>
<evidence type="ECO:0000256" key="7">
    <source>
        <dbReference type="SAM" id="Phobius"/>
    </source>
</evidence>
<dbReference type="AlphaFoldDB" id="A0A1N6PK95"/>
<dbReference type="PANTHER" id="PTHR24221:SF654">
    <property type="entry name" value="ATP-BINDING CASSETTE SUB-FAMILY B MEMBER 6"/>
    <property type="match status" value="1"/>
</dbReference>
<dbReference type="PROSITE" id="PS00211">
    <property type="entry name" value="ABC_TRANSPORTER_1"/>
    <property type="match status" value="1"/>
</dbReference>
<dbReference type="PANTHER" id="PTHR24221">
    <property type="entry name" value="ATP-BINDING CASSETTE SUB-FAMILY B"/>
    <property type="match status" value="1"/>
</dbReference>
<reference evidence="10" key="1">
    <citation type="submission" date="2017-01" db="EMBL/GenBank/DDBJ databases">
        <authorList>
            <person name="Varghese N."/>
            <person name="Submissions S."/>
        </authorList>
    </citation>
    <scope>NUCLEOTIDE SEQUENCE [LARGE SCALE GENOMIC DNA]</scope>
    <source>
        <strain evidence="10">3bp</strain>
    </source>
</reference>
<evidence type="ECO:0000256" key="2">
    <source>
        <dbReference type="ARBA" id="ARBA00022692"/>
    </source>
</evidence>
<dbReference type="InterPro" id="IPR017871">
    <property type="entry name" value="ABC_transporter-like_CS"/>
</dbReference>
<organism evidence="9 10">
    <name type="scientific">Cellulosimicrobium aquatile</name>
    <dbReference type="NCBI Taxonomy" id="1612203"/>
    <lineage>
        <taxon>Bacteria</taxon>
        <taxon>Bacillati</taxon>
        <taxon>Actinomycetota</taxon>
        <taxon>Actinomycetes</taxon>
        <taxon>Micrococcales</taxon>
        <taxon>Promicromonosporaceae</taxon>
        <taxon>Cellulosimicrobium</taxon>
    </lineage>
</organism>
<feature type="domain" description="ABC transporter" evidence="8">
    <location>
        <begin position="341"/>
        <end position="592"/>
    </location>
</feature>
<evidence type="ECO:0000256" key="4">
    <source>
        <dbReference type="ARBA" id="ARBA00022840"/>
    </source>
</evidence>
<keyword evidence="10" id="KW-1185">Reference proteome</keyword>
<dbReference type="PROSITE" id="PS50893">
    <property type="entry name" value="ABC_TRANSPORTER_2"/>
    <property type="match status" value="1"/>
</dbReference>
<sequence length="611" mass="64789">MWGLLRHAGLPIVAAGLALSLLLAVLPLATIVLLGRVLFLLPDVTSRPGGWGELLGVLGLAVAALVVQQGLAPFQAGVVETIGRRVDQRCIDRLLTAALSDAPLALLDDPEVLDVVADARAAFARQSRSPGDAASALVPLVGRYVQLVGASVLVAVVVSPLAGALILATALAIRTGVRGTLGRFGPVWDSLAPLRRRQSYLRDLATTPSITKEVRLLGLLPWLRGRLHDDTMAFLEPQWASSRRLQLWPFVGFSAIGLVGGAAVLVLVALDAATLDLFALGVALQAVLIPMRFGVYFPECDVQTQFGLQSFDALARFEERLASGDAPEAADGDRAVPRGVIRFEDVWFRYRDDGAWVLRGLDVELVPGTSTAIVGLNGAGKTTTIKLLARLYEPTRGRITVDGVDVRDLPLDAWRARLALIFQDYVRLELPAADNVALGAPALRDDDARLREAVAAAGADAVVAGLGDGLGTVLSGGYAGGRDLSGGQWQRIALARALLAVSGGADVLVLDEPTAQLDVRAEAEFFERFLAQGAVDAVAAGRPVTSVVISHRFSTVRPADRIVVVAEGRVVEQGTHDELLALDGRYAELFLLQARRFRTDPMPIPTPGGAL</sequence>
<dbReference type="GO" id="GO:0005524">
    <property type="term" value="F:ATP binding"/>
    <property type="evidence" value="ECO:0007669"/>
    <property type="project" value="UniProtKB-KW"/>
</dbReference>
<evidence type="ECO:0000256" key="6">
    <source>
        <dbReference type="ARBA" id="ARBA00023136"/>
    </source>
</evidence>
<dbReference type="GO" id="GO:0016887">
    <property type="term" value="F:ATP hydrolysis activity"/>
    <property type="evidence" value="ECO:0007669"/>
    <property type="project" value="InterPro"/>
</dbReference>
<feature type="transmembrane region" description="Helical" evidence="7">
    <location>
        <begin position="12"/>
        <end position="34"/>
    </location>
</feature>
<dbReference type="Pfam" id="PF00005">
    <property type="entry name" value="ABC_tran"/>
    <property type="match status" value="1"/>
</dbReference>
<dbReference type="Gene3D" id="1.20.1560.10">
    <property type="entry name" value="ABC transporter type 1, transmembrane domain"/>
    <property type="match status" value="1"/>
</dbReference>
<keyword evidence="3" id="KW-0547">Nucleotide-binding</keyword>
<dbReference type="InterPro" id="IPR003439">
    <property type="entry name" value="ABC_transporter-like_ATP-bd"/>
</dbReference>
<dbReference type="InterPro" id="IPR027417">
    <property type="entry name" value="P-loop_NTPase"/>
</dbReference>
<feature type="transmembrane region" description="Helical" evidence="7">
    <location>
        <begin position="247"/>
        <end position="270"/>
    </location>
</feature>
<evidence type="ECO:0000313" key="10">
    <source>
        <dbReference type="Proteomes" id="UP000186235"/>
    </source>
</evidence>
<evidence type="ECO:0000259" key="8">
    <source>
        <dbReference type="PROSITE" id="PS50893"/>
    </source>
</evidence>
<dbReference type="GO" id="GO:0005886">
    <property type="term" value="C:plasma membrane"/>
    <property type="evidence" value="ECO:0007669"/>
    <property type="project" value="UniProtKB-SubCell"/>
</dbReference>
<dbReference type="Gene3D" id="3.40.50.300">
    <property type="entry name" value="P-loop containing nucleotide triphosphate hydrolases"/>
    <property type="match status" value="1"/>
</dbReference>
<evidence type="ECO:0000256" key="3">
    <source>
        <dbReference type="ARBA" id="ARBA00022741"/>
    </source>
</evidence>
<dbReference type="InterPro" id="IPR039421">
    <property type="entry name" value="Type_1_exporter"/>
</dbReference>
<dbReference type="GO" id="GO:0034040">
    <property type="term" value="F:ATPase-coupled lipid transmembrane transporter activity"/>
    <property type="evidence" value="ECO:0007669"/>
    <property type="project" value="TreeGrafter"/>
</dbReference>
<accession>A0A1N6PK95</accession>
<proteinExistence type="predicted"/>
<keyword evidence="6 7" id="KW-0472">Membrane</keyword>
<name>A0A1N6PK95_9MICO</name>
<dbReference type="EMBL" id="FTMI01000002">
    <property type="protein sequence ID" value="SIQ04808.1"/>
    <property type="molecule type" value="Genomic_DNA"/>
</dbReference>
<dbReference type="InterPro" id="IPR036640">
    <property type="entry name" value="ABC1_TM_sf"/>
</dbReference>
<evidence type="ECO:0000256" key="5">
    <source>
        <dbReference type="ARBA" id="ARBA00022989"/>
    </source>
</evidence>
<gene>
    <name evidence="9" type="ORF">SAMN05518682_0942</name>
</gene>
<dbReference type="Proteomes" id="UP000186235">
    <property type="component" value="Unassembled WGS sequence"/>
</dbReference>
<dbReference type="SMART" id="SM00382">
    <property type="entry name" value="AAA"/>
    <property type="match status" value="1"/>
</dbReference>
<evidence type="ECO:0000256" key="1">
    <source>
        <dbReference type="ARBA" id="ARBA00004651"/>
    </source>
</evidence>
<feature type="transmembrane region" description="Helical" evidence="7">
    <location>
        <begin position="54"/>
        <end position="79"/>
    </location>
</feature>
<feature type="transmembrane region" description="Helical" evidence="7">
    <location>
        <begin position="147"/>
        <end position="173"/>
    </location>
</feature>
<protein>
    <submittedName>
        <fullName evidence="9">ATP-binding cassette, subfamily B</fullName>
    </submittedName>
</protein>
<feature type="transmembrane region" description="Helical" evidence="7">
    <location>
        <begin position="277"/>
        <end position="297"/>
    </location>
</feature>